<name>A0A6A3RXA6_9STRA</name>
<comment type="caution">
    <text evidence="3">The sequence shown here is derived from an EMBL/GenBank/DDBJ whole genome shotgun (WGS) entry which is preliminary data.</text>
</comment>
<protein>
    <submittedName>
        <fullName evidence="3">Uncharacterized protein</fullName>
    </submittedName>
</protein>
<evidence type="ECO:0000313" key="4">
    <source>
        <dbReference type="Proteomes" id="UP000429523"/>
    </source>
</evidence>
<evidence type="ECO:0000313" key="2">
    <source>
        <dbReference type="EMBL" id="KAE8927476.1"/>
    </source>
</evidence>
<evidence type="ECO:0000313" key="5">
    <source>
        <dbReference type="Proteomes" id="UP000440732"/>
    </source>
</evidence>
<feature type="region of interest" description="Disordered" evidence="1">
    <location>
        <begin position="212"/>
        <end position="232"/>
    </location>
</feature>
<evidence type="ECO:0000313" key="3">
    <source>
        <dbReference type="EMBL" id="KAE9101836.1"/>
    </source>
</evidence>
<dbReference type="Proteomes" id="UP000440732">
    <property type="component" value="Unassembled WGS sequence"/>
</dbReference>
<evidence type="ECO:0000256" key="1">
    <source>
        <dbReference type="SAM" id="MobiDB-lite"/>
    </source>
</evidence>
<gene>
    <name evidence="3" type="ORF">PF006_g22584</name>
    <name evidence="2" type="ORF">PF009_g22353</name>
</gene>
<dbReference type="EMBL" id="QXGF01001839">
    <property type="protein sequence ID" value="KAE8927476.1"/>
    <property type="molecule type" value="Genomic_DNA"/>
</dbReference>
<dbReference type="EMBL" id="QXGA01002213">
    <property type="protein sequence ID" value="KAE9101836.1"/>
    <property type="molecule type" value="Genomic_DNA"/>
</dbReference>
<organism evidence="3 5">
    <name type="scientific">Phytophthora fragariae</name>
    <dbReference type="NCBI Taxonomy" id="53985"/>
    <lineage>
        <taxon>Eukaryota</taxon>
        <taxon>Sar</taxon>
        <taxon>Stramenopiles</taxon>
        <taxon>Oomycota</taxon>
        <taxon>Peronosporomycetes</taxon>
        <taxon>Peronosporales</taxon>
        <taxon>Peronosporaceae</taxon>
        <taxon>Phytophthora</taxon>
    </lineage>
</organism>
<reference evidence="4 5" key="1">
    <citation type="submission" date="2018-08" db="EMBL/GenBank/DDBJ databases">
        <title>Genomic investigation of the strawberry pathogen Phytophthora fragariae indicates pathogenicity is determined by transcriptional variation in three key races.</title>
        <authorList>
            <person name="Adams T.M."/>
            <person name="Armitage A.D."/>
            <person name="Sobczyk M.K."/>
            <person name="Bates H.J."/>
            <person name="Dunwell J.M."/>
            <person name="Nellist C.F."/>
            <person name="Harrison R.J."/>
        </authorList>
    </citation>
    <scope>NUCLEOTIDE SEQUENCE [LARGE SCALE GENOMIC DNA]</scope>
    <source>
        <strain evidence="3 5">NOV-5</strain>
        <strain evidence="2 4">NOV-9</strain>
    </source>
</reference>
<sequence length="287" mass="32213">MKSIRELLQKNSTRQNDQRLSKSDFLRQLQLDEFDYESTAGFSLPEYELLRQVRDEQVRADDTWAVCPLVTTIVFNLVAEGSTNCSLTLRRRSFATNTSKLQSLPVPAVNQPSNQPASAKRGHLFSFQRSPPTMCSSPREQDLQIELFNALRSSKHSPKPKKWFRRVYGFASRICDDIHPKNDADLDRRWEALKRASNRGSELKIKIKLASTPDCQHPTPSASPPTTPVISPTPVLVNADEPQVPNASTLLASMTEDRPNEPAAATEGQLPCIQSNNQQKVKTNSMI</sequence>
<dbReference type="AlphaFoldDB" id="A0A6A3RXA6"/>
<accession>A0A6A3RXA6</accession>
<dbReference type="Proteomes" id="UP000429523">
    <property type="component" value="Unassembled WGS sequence"/>
</dbReference>
<proteinExistence type="predicted"/>